<keyword evidence="1" id="KW-0812">Transmembrane</keyword>
<dbReference type="PATRIC" id="fig|1178515.4.peg.2067"/>
<accession>A0A172TP59</accession>
<gene>
    <name evidence="2" type="ORF">SY83_10315</name>
</gene>
<dbReference type="Pfam" id="PF10694">
    <property type="entry name" value="DUF2500"/>
    <property type="match status" value="1"/>
</dbReference>
<evidence type="ECO:0000313" key="2">
    <source>
        <dbReference type="EMBL" id="ANE48845.1"/>
    </source>
</evidence>
<keyword evidence="1" id="KW-0472">Membrane</keyword>
<dbReference type="AlphaFoldDB" id="A0A172TP59"/>
<evidence type="ECO:0000256" key="1">
    <source>
        <dbReference type="SAM" id="Phobius"/>
    </source>
</evidence>
<protein>
    <recommendedName>
        <fullName evidence="4">DUF2500 domain-containing protein</fullName>
    </recommendedName>
</protein>
<feature type="transmembrane region" description="Helical" evidence="1">
    <location>
        <begin position="6"/>
        <end position="28"/>
    </location>
</feature>
<evidence type="ECO:0000313" key="3">
    <source>
        <dbReference type="Proteomes" id="UP000076927"/>
    </source>
</evidence>
<sequence>MGELPLFFKLFMGTVFILVVGGFLHVIVRGLWVWSKNNASDLVTTVATVRDKRIHVWGGSGESSANTEHYVTFEMDDQSRIELPVREDKYGLIVVGDRGELTHQGTRFKEFHRSIQS</sequence>
<keyword evidence="1" id="KW-1133">Transmembrane helix</keyword>
<name>A0A172TP59_9BACL</name>
<keyword evidence="3" id="KW-1185">Reference proteome</keyword>
<proteinExistence type="predicted"/>
<organism evidence="2 3">
    <name type="scientific">Paenibacillus swuensis</name>
    <dbReference type="NCBI Taxonomy" id="1178515"/>
    <lineage>
        <taxon>Bacteria</taxon>
        <taxon>Bacillati</taxon>
        <taxon>Bacillota</taxon>
        <taxon>Bacilli</taxon>
        <taxon>Bacillales</taxon>
        <taxon>Paenibacillaceae</taxon>
        <taxon>Paenibacillus</taxon>
    </lineage>
</organism>
<evidence type="ECO:0008006" key="4">
    <source>
        <dbReference type="Google" id="ProtNLM"/>
    </source>
</evidence>
<dbReference type="Gene3D" id="2.40.50.660">
    <property type="match status" value="1"/>
</dbReference>
<dbReference type="STRING" id="1178515.SY83_10315"/>
<dbReference type="KEGG" id="pswu:SY83_10315"/>
<dbReference type="EMBL" id="CP011388">
    <property type="protein sequence ID" value="ANE48845.1"/>
    <property type="molecule type" value="Genomic_DNA"/>
</dbReference>
<reference evidence="2 3" key="1">
    <citation type="submission" date="2015-01" db="EMBL/GenBank/DDBJ databases">
        <title>Paenibacillus swuensis/DY6/whole genome sequencing.</title>
        <authorList>
            <person name="Kim M.K."/>
            <person name="Srinivasan S."/>
            <person name="Lee J.-J."/>
        </authorList>
    </citation>
    <scope>NUCLEOTIDE SEQUENCE [LARGE SCALE GENOMIC DNA]</scope>
    <source>
        <strain evidence="2 3">DY6</strain>
    </source>
</reference>
<dbReference type="Proteomes" id="UP000076927">
    <property type="component" value="Chromosome"/>
</dbReference>
<dbReference type="InterPro" id="IPR019635">
    <property type="entry name" value="DUF2500"/>
</dbReference>